<reference evidence="1" key="2">
    <citation type="submission" date="2015-07" db="EMBL/GenBank/DDBJ databases">
        <authorList>
            <person name="Noorani M."/>
        </authorList>
    </citation>
    <scope>NUCLEOTIDE SEQUENCE</scope>
    <source>
        <strain evidence="1">Yugu1</strain>
    </source>
</reference>
<dbReference type="AlphaFoldDB" id="A0A368QHG6"/>
<accession>A0A368QHG6</accession>
<protein>
    <submittedName>
        <fullName evidence="1">Uncharacterized protein</fullName>
    </submittedName>
</protein>
<dbReference type="EMBL" id="CM003530">
    <property type="protein sequence ID" value="RCV17244.1"/>
    <property type="molecule type" value="Genomic_DNA"/>
</dbReference>
<organism evidence="1">
    <name type="scientific">Setaria italica</name>
    <name type="common">Foxtail millet</name>
    <name type="synonym">Panicum italicum</name>
    <dbReference type="NCBI Taxonomy" id="4555"/>
    <lineage>
        <taxon>Eukaryota</taxon>
        <taxon>Viridiplantae</taxon>
        <taxon>Streptophyta</taxon>
        <taxon>Embryophyta</taxon>
        <taxon>Tracheophyta</taxon>
        <taxon>Spermatophyta</taxon>
        <taxon>Magnoliopsida</taxon>
        <taxon>Liliopsida</taxon>
        <taxon>Poales</taxon>
        <taxon>Poaceae</taxon>
        <taxon>PACMAD clade</taxon>
        <taxon>Panicoideae</taxon>
        <taxon>Panicodae</taxon>
        <taxon>Paniceae</taxon>
        <taxon>Cenchrinae</taxon>
        <taxon>Setaria</taxon>
    </lineage>
</organism>
<name>A0A368QHG6_SETIT</name>
<gene>
    <name evidence="1" type="ORF">SETIT_3G204500v2</name>
</gene>
<sequence>MEYEAPLDDFPLEDRANYAPPNSLRPYDNHHDAWPMCHHDVAYVVQLFDGYDDGSRHFFRCLYGLSYLDAGNCRYAKWVDPPLPEPTQEYIHYLKCKIFDLEHKVEDLQSEVDANPWAVNIVGDLICIDPWCKCLYI</sequence>
<proteinExistence type="predicted"/>
<dbReference type="OrthoDB" id="708528at2759"/>
<evidence type="ECO:0000313" key="1">
    <source>
        <dbReference type="EMBL" id="RCV17244.1"/>
    </source>
</evidence>
<reference evidence="1" key="1">
    <citation type="journal article" date="2012" name="Nat. Biotechnol.">
        <title>Reference genome sequence of the model plant Setaria.</title>
        <authorList>
            <person name="Bennetzen J.L."/>
            <person name="Schmutz J."/>
            <person name="Wang H."/>
            <person name="Percifield R."/>
            <person name="Hawkins J."/>
            <person name="Pontaroli A.C."/>
            <person name="Estep M."/>
            <person name="Feng L."/>
            <person name="Vaughn J.N."/>
            <person name="Grimwood J."/>
            <person name="Jenkins J."/>
            <person name="Barry K."/>
            <person name="Lindquist E."/>
            <person name="Hellsten U."/>
            <person name="Deshpande S."/>
            <person name="Wang X."/>
            <person name="Wu X."/>
            <person name="Mitros T."/>
            <person name="Triplett J."/>
            <person name="Yang X."/>
            <person name="Ye C.Y."/>
            <person name="Mauro-Herrera M."/>
            <person name="Wang L."/>
            <person name="Li P."/>
            <person name="Sharma M."/>
            <person name="Sharma R."/>
            <person name="Ronald P.C."/>
            <person name="Panaud O."/>
            <person name="Kellogg E.A."/>
            <person name="Brutnell T.P."/>
            <person name="Doust A.N."/>
            <person name="Tuskan G.A."/>
            <person name="Rokhsar D."/>
            <person name="Devos K.M."/>
        </authorList>
    </citation>
    <scope>NUCLEOTIDE SEQUENCE [LARGE SCALE GENOMIC DNA]</scope>
    <source>
        <strain evidence="1">Yugu1</strain>
    </source>
</reference>